<accession>A0A0K9PYK6</accession>
<dbReference type="PANTHER" id="PTHR36810">
    <property type="entry name" value="BNACNNG47150D PROTEIN"/>
    <property type="match status" value="1"/>
</dbReference>
<dbReference type="AlphaFoldDB" id="A0A0K9PYK6"/>
<evidence type="ECO:0000313" key="2">
    <source>
        <dbReference type="EMBL" id="KMZ73317.1"/>
    </source>
</evidence>
<dbReference type="SUPFAM" id="SSF49562">
    <property type="entry name" value="C2 domain (Calcium/lipid-binding domain, CaLB)"/>
    <property type="match status" value="1"/>
</dbReference>
<proteinExistence type="predicted"/>
<dbReference type="InterPro" id="IPR035892">
    <property type="entry name" value="C2_domain_sf"/>
</dbReference>
<dbReference type="Proteomes" id="UP000036987">
    <property type="component" value="Unassembled WGS sequence"/>
</dbReference>
<dbReference type="EMBL" id="LFYR01000585">
    <property type="protein sequence ID" value="KMZ73317.1"/>
    <property type="molecule type" value="Genomic_DNA"/>
</dbReference>
<organism evidence="2 3">
    <name type="scientific">Zostera marina</name>
    <name type="common">Eelgrass</name>
    <dbReference type="NCBI Taxonomy" id="29655"/>
    <lineage>
        <taxon>Eukaryota</taxon>
        <taxon>Viridiplantae</taxon>
        <taxon>Streptophyta</taxon>
        <taxon>Embryophyta</taxon>
        <taxon>Tracheophyta</taxon>
        <taxon>Spermatophyta</taxon>
        <taxon>Magnoliopsida</taxon>
        <taxon>Liliopsida</taxon>
        <taxon>Zosteraceae</taxon>
        <taxon>Zostera</taxon>
    </lineage>
</organism>
<reference evidence="3" key="1">
    <citation type="journal article" date="2016" name="Nature">
        <title>The genome of the seagrass Zostera marina reveals angiosperm adaptation to the sea.</title>
        <authorList>
            <person name="Olsen J.L."/>
            <person name="Rouze P."/>
            <person name="Verhelst B."/>
            <person name="Lin Y.-C."/>
            <person name="Bayer T."/>
            <person name="Collen J."/>
            <person name="Dattolo E."/>
            <person name="De Paoli E."/>
            <person name="Dittami S."/>
            <person name="Maumus F."/>
            <person name="Michel G."/>
            <person name="Kersting A."/>
            <person name="Lauritano C."/>
            <person name="Lohaus R."/>
            <person name="Toepel M."/>
            <person name="Tonon T."/>
            <person name="Vanneste K."/>
            <person name="Amirebrahimi M."/>
            <person name="Brakel J."/>
            <person name="Bostroem C."/>
            <person name="Chovatia M."/>
            <person name="Grimwood J."/>
            <person name="Jenkins J.W."/>
            <person name="Jueterbock A."/>
            <person name="Mraz A."/>
            <person name="Stam W.T."/>
            <person name="Tice H."/>
            <person name="Bornberg-Bauer E."/>
            <person name="Green P.J."/>
            <person name="Pearson G.A."/>
            <person name="Procaccini G."/>
            <person name="Duarte C.M."/>
            <person name="Schmutz J."/>
            <person name="Reusch T.B.H."/>
            <person name="Van de Peer Y."/>
        </authorList>
    </citation>
    <scope>NUCLEOTIDE SEQUENCE [LARGE SCALE GENOMIC DNA]</scope>
    <source>
        <strain evidence="3">cv. Finnish</strain>
    </source>
</reference>
<evidence type="ECO:0000256" key="1">
    <source>
        <dbReference type="SAM" id="MobiDB-lite"/>
    </source>
</evidence>
<protein>
    <submittedName>
        <fullName evidence="2">Uncharacterized protein</fullName>
    </submittedName>
</protein>
<comment type="caution">
    <text evidence="2">The sequence shown here is derived from an EMBL/GenBank/DDBJ whole genome shotgun (WGS) entry which is preliminary data.</text>
</comment>
<gene>
    <name evidence="2" type="ORF">ZOSMA_14G00790</name>
</gene>
<feature type="region of interest" description="Disordered" evidence="1">
    <location>
        <begin position="178"/>
        <end position="214"/>
    </location>
</feature>
<sequence>MPGVIDISVLDLIDLPVPVTSSHSLIEGFVKVAMGKREYQSTGKGDFSFVVVSLRESLVFTVHDANGIQISKIDVKIMEVVEKGEWDSWFQFEGGGRIHLKMRFSLTKGDRSRVREMRESAKKRNYENLQRRRLPENLQEGGESKFHPRQDFTTDIELSKNRDTTSALLVNLQEAEESKFHSRQDFNTEIELSENRDTTSALQENLEESEESKFYPKQDFNTEVKLSENRDTTSGLQENLQEAGKSKFHPKQDLNTEVGLSENGNTTSGMSSYSDYQQSGMNPLKQKFNNKVGLFENRETKPVIPTQNDLQESVESSKQELSTKVRLFENPNKPSLISLEIDLEESATKPLNSENDFAKNSEFDINNNIEEKTKKPRKIQESDNLIEDRNNWKTIRIDSSHESRKSSNNSNLLLNITTQSDIMDNFDDDHMWIKRRICFTTRPKHLMIIHGDLCVPASKDLRTDKEKLGDGTNQIIKMIKEKIMLITNHLRVFNPTKIHFALQKYREKLIIHKVIQITLVTVSCGTLILIKK</sequence>
<evidence type="ECO:0000313" key="3">
    <source>
        <dbReference type="Proteomes" id="UP000036987"/>
    </source>
</evidence>
<dbReference type="PANTHER" id="PTHR36810:SF1">
    <property type="entry name" value="OS05G0232200 PROTEIN"/>
    <property type="match status" value="1"/>
</dbReference>
<dbReference type="OrthoDB" id="657766at2759"/>
<name>A0A0K9PYK6_ZOSMR</name>
<keyword evidence="3" id="KW-1185">Reference proteome</keyword>